<proteinExistence type="predicted"/>
<evidence type="ECO:0000313" key="6">
    <source>
        <dbReference type="Proteomes" id="UP000473648"/>
    </source>
</evidence>
<sequence>MAIQPFFALSTDTYFVRRVHQAGITQTYAYSPDPSRCRTTGVPDGSIDIQFDFYQNDVRARVMGPVPSHNVLETEPGHFYFGIRFDPGVLPPFIDGKFRDFCDQVVPLDDCIIDRKLEEDLIQSHFMGMRTDILLQAMHYHVDAEKDVAQKLFVDAVIQWIVKSKGCIRMDELAAHMQYSTRYIDKVFSQTMGISPKQFSQAIRFQNTLSQLTHGRSIKMVDLAQLCGYYDQSQMTRYFKSATGLTPKKYRDQIVNSNYESKFINC</sequence>
<comment type="caution">
    <text evidence="5">The sequence shown here is derived from an EMBL/GenBank/DDBJ whole genome shotgun (WGS) entry which is preliminary data.</text>
</comment>
<dbReference type="PROSITE" id="PS01124">
    <property type="entry name" value="HTH_ARAC_FAMILY_2"/>
    <property type="match status" value="1"/>
</dbReference>
<dbReference type="Pfam" id="PF20240">
    <property type="entry name" value="DUF6597"/>
    <property type="match status" value="1"/>
</dbReference>
<evidence type="ECO:0000313" key="5">
    <source>
        <dbReference type="EMBL" id="MQM73537.1"/>
    </source>
</evidence>
<name>A0A6L5GTL0_9FIRM</name>
<dbReference type="SUPFAM" id="SSF46689">
    <property type="entry name" value="Homeodomain-like"/>
    <property type="match status" value="1"/>
</dbReference>
<evidence type="ECO:0000256" key="2">
    <source>
        <dbReference type="ARBA" id="ARBA00023125"/>
    </source>
</evidence>
<keyword evidence="1" id="KW-0805">Transcription regulation</keyword>
<accession>A0A6L5GTL0</accession>
<dbReference type="GO" id="GO:0003700">
    <property type="term" value="F:DNA-binding transcription factor activity"/>
    <property type="evidence" value="ECO:0007669"/>
    <property type="project" value="InterPro"/>
</dbReference>
<dbReference type="Pfam" id="PF12833">
    <property type="entry name" value="HTH_18"/>
    <property type="match status" value="1"/>
</dbReference>
<dbReference type="InterPro" id="IPR046532">
    <property type="entry name" value="DUF6597"/>
</dbReference>
<dbReference type="Proteomes" id="UP000473648">
    <property type="component" value="Unassembled WGS sequence"/>
</dbReference>
<evidence type="ECO:0000256" key="1">
    <source>
        <dbReference type="ARBA" id="ARBA00023015"/>
    </source>
</evidence>
<dbReference type="InterPro" id="IPR050204">
    <property type="entry name" value="AraC_XylS_family_regulators"/>
</dbReference>
<keyword evidence="2" id="KW-0238">DNA-binding</keyword>
<reference evidence="5" key="1">
    <citation type="journal article" date="2020" name="Appl. Environ. Microbiol.">
        <title>Medium-Chain Fatty Acid Synthesis by 'Candidatus Weimeria bifida' gen. nov., sp. nov., and 'Candidatus Pseudoramibacter fermentans' sp. nov.</title>
        <authorList>
            <person name="Scarborough M.J."/>
            <person name="Myers K.S."/>
            <person name="Donohue T.J."/>
            <person name="Noguera D.R."/>
        </authorList>
    </citation>
    <scope>NUCLEOTIDE SEQUENCE</scope>
    <source>
        <strain evidence="5">EUB1.1</strain>
    </source>
</reference>
<evidence type="ECO:0000256" key="3">
    <source>
        <dbReference type="ARBA" id="ARBA00023163"/>
    </source>
</evidence>
<dbReference type="PANTHER" id="PTHR46796">
    <property type="entry name" value="HTH-TYPE TRANSCRIPTIONAL ACTIVATOR RHAS-RELATED"/>
    <property type="match status" value="1"/>
</dbReference>
<dbReference type="EMBL" id="VOGB01000005">
    <property type="protein sequence ID" value="MQM73537.1"/>
    <property type="molecule type" value="Genomic_DNA"/>
</dbReference>
<feature type="domain" description="HTH araC/xylS-type" evidence="4">
    <location>
        <begin position="155"/>
        <end position="253"/>
    </location>
</feature>
<dbReference type="Gene3D" id="1.10.10.60">
    <property type="entry name" value="Homeodomain-like"/>
    <property type="match status" value="1"/>
</dbReference>
<dbReference type="AlphaFoldDB" id="A0A6L5GTL0"/>
<gene>
    <name evidence="5" type="ORF">FRC53_09030</name>
</gene>
<keyword evidence="3" id="KW-0804">Transcription</keyword>
<dbReference type="SMART" id="SM00342">
    <property type="entry name" value="HTH_ARAC"/>
    <property type="match status" value="1"/>
</dbReference>
<protein>
    <submittedName>
        <fullName evidence="5">AraC family transcriptional regulator</fullName>
    </submittedName>
</protein>
<keyword evidence="6" id="KW-1185">Reference proteome</keyword>
<dbReference type="InterPro" id="IPR018060">
    <property type="entry name" value="HTH_AraC"/>
</dbReference>
<evidence type="ECO:0000259" key="4">
    <source>
        <dbReference type="PROSITE" id="PS01124"/>
    </source>
</evidence>
<dbReference type="GO" id="GO:0043565">
    <property type="term" value="F:sequence-specific DNA binding"/>
    <property type="evidence" value="ECO:0007669"/>
    <property type="project" value="InterPro"/>
</dbReference>
<organism evidence="5 6">
    <name type="scientific">Candidatus Pseudoramibacter fermentans</name>
    <dbReference type="NCBI Taxonomy" id="2594427"/>
    <lineage>
        <taxon>Bacteria</taxon>
        <taxon>Bacillati</taxon>
        <taxon>Bacillota</taxon>
        <taxon>Clostridia</taxon>
        <taxon>Eubacteriales</taxon>
        <taxon>Eubacteriaceae</taxon>
        <taxon>Pseudoramibacter</taxon>
    </lineage>
</organism>
<dbReference type="InterPro" id="IPR009057">
    <property type="entry name" value="Homeodomain-like_sf"/>
</dbReference>